<reference evidence="1" key="1">
    <citation type="submission" date="2019-11" db="EMBL/GenBank/DDBJ databases">
        <authorList>
            <person name="Feng L."/>
        </authorList>
    </citation>
    <scope>NUCLEOTIDE SEQUENCE</scope>
    <source>
        <strain evidence="1">RintestinalisLFYP67</strain>
    </source>
</reference>
<gene>
    <name evidence="1" type="ORF">RILFYP67_02311</name>
</gene>
<proteinExistence type="predicted"/>
<sequence>MALGVRIYAMTEKDNDNRYVCRGCGKVFTQAEMKQMEKLCFYLQATPVKSKSKVQDLLKGIEPVEYYYKDRNEIVRCSRLDVLPRIAGVWNE</sequence>
<name>A0A6N3FS88_9FIRM</name>
<dbReference type="AlphaFoldDB" id="A0A6N3FS88"/>
<accession>A0A6N3FS88</accession>
<evidence type="ECO:0000313" key="1">
    <source>
        <dbReference type="EMBL" id="VYU54870.1"/>
    </source>
</evidence>
<dbReference type="EMBL" id="CACRUM010000078">
    <property type="protein sequence ID" value="VYU54870.1"/>
    <property type="molecule type" value="Genomic_DNA"/>
</dbReference>
<organism evidence="1">
    <name type="scientific">Roseburia intestinalis</name>
    <dbReference type="NCBI Taxonomy" id="166486"/>
    <lineage>
        <taxon>Bacteria</taxon>
        <taxon>Bacillati</taxon>
        <taxon>Bacillota</taxon>
        <taxon>Clostridia</taxon>
        <taxon>Lachnospirales</taxon>
        <taxon>Lachnospiraceae</taxon>
        <taxon>Roseburia</taxon>
    </lineage>
</organism>
<protein>
    <submittedName>
        <fullName evidence="1">Uncharacterized protein</fullName>
    </submittedName>
</protein>